<dbReference type="SUPFAM" id="SSF56228">
    <property type="entry name" value="Aldehyde ferredoxin oxidoreductase, N-terminal domain"/>
    <property type="match status" value="1"/>
</dbReference>
<evidence type="ECO:0000256" key="2">
    <source>
        <dbReference type="ARBA" id="ARBA00011032"/>
    </source>
</evidence>
<dbReference type="GO" id="GO:0046872">
    <property type="term" value="F:metal ion binding"/>
    <property type="evidence" value="ECO:0007669"/>
    <property type="project" value="UniProtKB-KW"/>
</dbReference>
<reference evidence="10" key="1">
    <citation type="journal article" date="2015" name="Nature">
        <title>Complex archaea that bridge the gap between prokaryotes and eukaryotes.</title>
        <authorList>
            <person name="Spang A."/>
            <person name="Saw J.H."/>
            <person name="Jorgensen S.L."/>
            <person name="Zaremba-Niedzwiedzka K."/>
            <person name="Martijn J."/>
            <person name="Lind A.E."/>
            <person name="van Eijk R."/>
            <person name="Schleper C."/>
            <person name="Guy L."/>
            <person name="Ettema T.J."/>
        </authorList>
    </citation>
    <scope>NUCLEOTIDE SEQUENCE</scope>
</reference>
<dbReference type="Gene3D" id="1.10.569.10">
    <property type="entry name" value="Aldehyde Ferredoxin Oxidoreductase Protein, subunit A, domain 2"/>
    <property type="match status" value="1"/>
</dbReference>
<dbReference type="GO" id="GO:0016625">
    <property type="term" value="F:oxidoreductase activity, acting on the aldehyde or oxo group of donors, iron-sulfur protein as acceptor"/>
    <property type="evidence" value="ECO:0007669"/>
    <property type="project" value="InterPro"/>
</dbReference>
<dbReference type="Pfam" id="PF01314">
    <property type="entry name" value="AFOR_C"/>
    <property type="match status" value="1"/>
</dbReference>
<sequence length="605" mass="66564">MLYGYKGKLLLVNLGQETYKTISIPEEILNKYIGGRGLGAKLYWDLIPTKTDPLGENNVFIVLTGPLSGTMAPGAGKHLIVTKSPASGGWLETYSSGKVASELKFAGYDGLIITSKAKYPINLFIKDDMAEFLDARHLWGKGAFETETYIRENFEPECGTLSIGPAGENLLPFACVGSDYFRKAGRGGAGAVMGSKNLKSVAIKGNRGVSCADISTLYSLILKHRKRVKHRHMTPMTLTITNAAGILPTRNFSRGQFKEGIGAIDKDAVIDAKIGSRACYACFTGCSNITQVKEGIFKDLILEGPEYETLAMIGANLEIDYLPAIMKANYLCDDLGMDTISAGVAIGFAMECYERGVLSNKETGGLELKFGNYMAVLELLELMAQKKGFGTFCAQGVREMARALGQNTEEFAMHSKGLEFPAYDPRAGWGSAITYSVTPRGACHRRAWPPSVEILGGVNPFTIEGKVEIVRRLMNNRSVMHSLVVCDMLGPIIRLKMDDWANYLNVVIGSNYTGKDLNDRSEIVETLIRRINIQEGFSYKDDILPKRILEESLPDGPGAGKIIGEENFLKMRSWYYLCRGWDCQGVPTQETITNYEYDLEPSIMI</sequence>
<name>A0A0F9SKI8_9ZZZZ</name>
<evidence type="ECO:0000259" key="9">
    <source>
        <dbReference type="SMART" id="SM00790"/>
    </source>
</evidence>
<dbReference type="PANTHER" id="PTHR30038:SF5">
    <property type="entry name" value="ALDEHYDE FERREDOXIN OXIDOREDUCTASE"/>
    <property type="match status" value="1"/>
</dbReference>
<evidence type="ECO:0000256" key="6">
    <source>
        <dbReference type="ARBA" id="ARBA00023004"/>
    </source>
</evidence>
<dbReference type="GO" id="GO:0051539">
    <property type="term" value="F:4 iron, 4 sulfur cluster binding"/>
    <property type="evidence" value="ECO:0007669"/>
    <property type="project" value="UniProtKB-KW"/>
</dbReference>
<dbReference type="Gene3D" id="3.60.9.10">
    <property type="entry name" value="Aldehyde ferredoxin oxidoreductase, N-terminal domain"/>
    <property type="match status" value="1"/>
</dbReference>
<feature type="domain" description="Aldehyde ferredoxin oxidoreductase N-terminal" evidence="9">
    <location>
        <begin position="5"/>
        <end position="207"/>
    </location>
</feature>
<dbReference type="EMBL" id="LAZR01000611">
    <property type="protein sequence ID" value="KKN62842.1"/>
    <property type="molecule type" value="Genomic_DNA"/>
</dbReference>
<dbReference type="AlphaFoldDB" id="A0A0F9SKI8"/>
<dbReference type="Pfam" id="PF02730">
    <property type="entry name" value="AFOR_N"/>
    <property type="match status" value="1"/>
</dbReference>
<keyword evidence="5" id="KW-0560">Oxidoreductase</keyword>
<evidence type="ECO:0000256" key="5">
    <source>
        <dbReference type="ARBA" id="ARBA00023002"/>
    </source>
</evidence>
<dbReference type="InterPro" id="IPR013984">
    <property type="entry name" value="Ald_Fedxn_OxRdtase_dom2"/>
</dbReference>
<evidence type="ECO:0000313" key="10">
    <source>
        <dbReference type="EMBL" id="KKN62842.1"/>
    </source>
</evidence>
<evidence type="ECO:0000256" key="7">
    <source>
        <dbReference type="ARBA" id="ARBA00023014"/>
    </source>
</evidence>
<evidence type="ECO:0000256" key="1">
    <source>
        <dbReference type="ARBA" id="ARBA00001966"/>
    </source>
</evidence>
<gene>
    <name evidence="10" type="ORF">LCGC14_0507940</name>
</gene>
<dbReference type="InterPro" id="IPR036021">
    <property type="entry name" value="Tungsten_al_ferr_oxy-like_C"/>
</dbReference>
<keyword evidence="6" id="KW-0408">Iron</keyword>
<comment type="caution">
    <text evidence="10">The sequence shown here is derived from an EMBL/GenBank/DDBJ whole genome shotgun (WGS) entry which is preliminary data.</text>
</comment>
<keyword evidence="7" id="KW-0411">Iron-sulfur</keyword>
<dbReference type="InterPro" id="IPR013983">
    <property type="entry name" value="Ald_Fedxn_OxRdtase_N"/>
</dbReference>
<comment type="similarity">
    <text evidence="2">Belongs to the AOR/FOR family.</text>
</comment>
<comment type="cofactor">
    <cofactor evidence="8">
        <name>tungstopterin</name>
        <dbReference type="ChEBI" id="CHEBI:30402"/>
    </cofactor>
</comment>
<organism evidence="10">
    <name type="scientific">marine sediment metagenome</name>
    <dbReference type="NCBI Taxonomy" id="412755"/>
    <lineage>
        <taxon>unclassified sequences</taxon>
        <taxon>metagenomes</taxon>
        <taxon>ecological metagenomes</taxon>
    </lineage>
</organism>
<dbReference type="InterPro" id="IPR036503">
    <property type="entry name" value="Ald_Fedxn_OxRdtase_N_sf"/>
</dbReference>
<keyword evidence="4" id="KW-0479">Metal-binding</keyword>
<protein>
    <recommendedName>
        <fullName evidence="9">Aldehyde ferredoxin oxidoreductase N-terminal domain-containing protein</fullName>
    </recommendedName>
</protein>
<proteinExistence type="inferred from homology"/>
<evidence type="ECO:0000256" key="4">
    <source>
        <dbReference type="ARBA" id="ARBA00022723"/>
    </source>
</evidence>
<accession>A0A0F9SKI8</accession>
<dbReference type="Gene3D" id="1.10.599.10">
    <property type="entry name" value="Aldehyde Ferredoxin Oxidoreductase Protein, subunit A, domain 3"/>
    <property type="match status" value="1"/>
</dbReference>
<dbReference type="PANTHER" id="PTHR30038">
    <property type="entry name" value="ALDEHYDE FERREDOXIN OXIDOREDUCTASE"/>
    <property type="match status" value="1"/>
</dbReference>
<keyword evidence="3" id="KW-0004">4Fe-4S</keyword>
<comment type="cofactor">
    <cofactor evidence="1">
        <name>[4Fe-4S] cluster</name>
        <dbReference type="ChEBI" id="CHEBI:49883"/>
    </cofactor>
</comment>
<dbReference type="SMART" id="SM00790">
    <property type="entry name" value="AFOR_N"/>
    <property type="match status" value="1"/>
</dbReference>
<dbReference type="InterPro" id="IPR051919">
    <property type="entry name" value="W-dependent_AOR"/>
</dbReference>
<dbReference type="GO" id="GO:0009055">
    <property type="term" value="F:electron transfer activity"/>
    <property type="evidence" value="ECO:0007669"/>
    <property type="project" value="InterPro"/>
</dbReference>
<evidence type="ECO:0000256" key="3">
    <source>
        <dbReference type="ARBA" id="ARBA00022485"/>
    </source>
</evidence>
<dbReference type="InterPro" id="IPR013985">
    <property type="entry name" value="Ald_Fedxn_OxRdtase_dom3"/>
</dbReference>
<evidence type="ECO:0000256" key="8">
    <source>
        <dbReference type="ARBA" id="ARBA00049934"/>
    </source>
</evidence>
<dbReference type="SUPFAM" id="SSF48310">
    <property type="entry name" value="Aldehyde ferredoxin oxidoreductase, C-terminal domains"/>
    <property type="match status" value="1"/>
</dbReference>
<dbReference type="InterPro" id="IPR001203">
    <property type="entry name" value="OxRdtase_Ald_Fedxn_C"/>
</dbReference>